<keyword evidence="1" id="KW-0444">Lipid biosynthesis</keyword>
<dbReference type="EMBL" id="QOIP01000001">
    <property type="protein sequence ID" value="RLU26267.1"/>
    <property type="molecule type" value="Genomic_DNA"/>
</dbReference>
<dbReference type="InterPro" id="IPR026055">
    <property type="entry name" value="FAR"/>
</dbReference>
<dbReference type="SUPFAM" id="SSF51735">
    <property type="entry name" value="NAD(P)-binding Rossmann-fold domains"/>
    <property type="match status" value="1"/>
</dbReference>
<dbReference type="OrthoDB" id="429813at2759"/>
<dbReference type="GO" id="GO:0080019">
    <property type="term" value="F:alcohol-forming very long-chain fatty acyl-CoA reductase activity"/>
    <property type="evidence" value="ECO:0007669"/>
    <property type="project" value="InterPro"/>
</dbReference>
<dbReference type="PANTHER" id="PTHR11011">
    <property type="entry name" value="MALE STERILITY PROTEIN 2-RELATED"/>
    <property type="match status" value="1"/>
</dbReference>
<evidence type="ECO:0000259" key="2">
    <source>
        <dbReference type="Pfam" id="PF07993"/>
    </source>
</evidence>
<dbReference type="PANTHER" id="PTHR11011:SF45">
    <property type="entry name" value="FATTY ACYL-COA REDUCTASE CG8306-RELATED"/>
    <property type="match status" value="1"/>
</dbReference>
<sequence>MDCKQSNEGNQSPIQRFYAGQSILITGGTGFVGKVLLEKLLRSCPNISTIYLLMRPKRNKSIESQLNEMFESPLYDRIREKMPELRKKIVPLRADLNIDGLEMSENDKTLLIYNATIIFHVAASVQFNLKLEAATMINVNGTRFILYLAKRMQKLQLHLVLLNRSQDGMTMIWGQRE</sequence>
<proteinExistence type="inferred from homology"/>
<dbReference type="GO" id="GO:0102965">
    <property type="term" value="F:alcohol-forming long-chain fatty acyl-CoA reductase activity"/>
    <property type="evidence" value="ECO:0007669"/>
    <property type="project" value="UniProtKB-EC"/>
</dbReference>
<organism evidence="3 4">
    <name type="scientific">Ooceraea biroi</name>
    <name type="common">Clonal raider ant</name>
    <name type="synonym">Cerapachys biroi</name>
    <dbReference type="NCBI Taxonomy" id="2015173"/>
    <lineage>
        <taxon>Eukaryota</taxon>
        <taxon>Metazoa</taxon>
        <taxon>Ecdysozoa</taxon>
        <taxon>Arthropoda</taxon>
        <taxon>Hexapoda</taxon>
        <taxon>Insecta</taxon>
        <taxon>Pterygota</taxon>
        <taxon>Neoptera</taxon>
        <taxon>Endopterygota</taxon>
        <taxon>Hymenoptera</taxon>
        <taxon>Apocrita</taxon>
        <taxon>Aculeata</taxon>
        <taxon>Formicoidea</taxon>
        <taxon>Formicidae</taxon>
        <taxon>Dorylinae</taxon>
        <taxon>Ooceraea</taxon>
    </lineage>
</organism>
<dbReference type="Gene3D" id="3.40.50.720">
    <property type="entry name" value="NAD(P)-binding Rossmann-like Domain"/>
    <property type="match status" value="1"/>
</dbReference>
<keyword evidence="1" id="KW-0443">Lipid metabolism</keyword>
<dbReference type="EC" id="1.2.1.84" evidence="1"/>
<name>A0A3L8E0T0_OOCBI</name>
<comment type="caution">
    <text evidence="3">The sequence shown here is derived from an EMBL/GenBank/DDBJ whole genome shotgun (WGS) entry which is preliminary data.</text>
</comment>
<comment type="function">
    <text evidence="1">Catalyzes the reduction of fatty acyl-CoA to fatty alcohols.</text>
</comment>
<dbReference type="Pfam" id="PF07993">
    <property type="entry name" value="NAD_binding_4"/>
    <property type="match status" value="1"/>
</dbReference>
<keyword evidence="1" id="KW-0521">NADP</keyword>
<dbReference type="GO" id="GO:0005777">
    <property type="term" value="C:peroxisome"/>
    <property type="evidence" value="ECO:0007669"/>
    <property type="project" value="TreeGrafter"/>
</dbReference>
<feature type="domain" description="Thioester reductase (TE)" evidence="2">
    <location>
        <begin position="25"/>
        <end position="160"/>
    </location>
</feature>
<keyword evidence="1" id="KW-0560">Oxidoreductase</keyword>
<evidence type="ECO:0000313" key="4">
    <source>
        <dbReference type="Proteomes" id="UP000279307"/>
    </source>
</evidence>
<evidence type="ECO:0000256" key="1">
    <source>
        <dbReference type="RuleBase" id="RU363097"/>
    </source>
</evidence>
<gene>
    <name evidence="3" type="ORF">DMN91_000060</name>
</gene>
<dbReference type="AlphaFoldDB" id="A0A3L8E0T0"/>
<comment type="similarity">
    <text evidence="1">Belongs to the fatty acyl-CoA reductase family.</text>
</comment>
<dbReference type="InterPro" id="IPR013120">
    <property type="entry name" value="FAR_NAD-bd"/>
</dbReference>
<comment type="catalytic activity">
    <reaction evidence="1">
        <text>a long-chain fatty acyl-CoA + 2 NADPH + 2 H(+) = a long-chain primary fatty alcohol + 2 NADP(+) + CoA</text>
        <dbReference type="Rhea" id="RHEA:52716"/>
        <dbReference type="ChEBI" id="CHEBI:15378"/>
        <dbReference type="ChEBI" id="CHEBI:57287"/>
        <dbReference type="ChEBI" id="CHEBI:57783"/>
        <dbReference type="ChEBI" id="CHEBI:58349"/>
        <dbReference type="ChEBI" id="CHEBI:77396"/>
        <dbReference type="ChEBI" id="CHEBI:83139"/>
        <dbReference type="EC" id="1.2.1.84"/>
    </reaction>
</comment>
<dbReference type="GO" id="GO:0035336">
    <property type="term" value="P:long-chain fatty-acyl-CoA metabolic process"/>
    <property type="evidence" value="ECO:0007669"/>
    <property type="project" value="TreeGrafter"/>
</dbReference>
<dbReference type="InterPro" id="IPR036291">
    <property type="entry name" value="NAD(P)-bd_dom_sf"/>
</dbReference>
<dbReference type="Proteomes" id="UP000279307">
    <property type="component" value="Chromosome 1"/>
</dbReference>
<evidence type="ECO:0000313" key="3">
    <source>
        <dbReference type="EMBL" id="RLU26267.1"/>
    </source>
</evidence>
<protein>
    <recommendedName>
        <fullName evidence="1">Fatty acyl-CoA reductase</fullName>
        <ecNumber evidence="1">1.2.1.84</ecNumber>
    </recommendedName>
</protein>
<accession>A0A3L8E0T0</accession>
<reference evidence="3 4" key="1">
    <citation type="journal article" date="2018" name="Genome Res.">
        <title>The genomic architecture and molecular evolution of ant odorant receptors.</title>
        <authorList>
            <person name="McKenzie S.K."/>
            <person name="Kronauer D.J.C."/>
        </authorList>
    </citation>
    <scope>NUCLEOTIDE SEQUENCE [LARGE SCALE GENOMIC DNA]</scope>
    <source>
        <strain evidence="3">Clonal line C1</strain>
    </source>
</reference>